<protein>
    <submittedName>
        <fullName evidence="1">Uncharacterized protein</fullName>
    </submittedName>
</protein>
<accession>A0AAD6SKG0</accession>
<dbReference type="AlphaFoldDB" id="A0AAD6SKG0"/>
<dbReference type="EMBL" id="JARJCM010000100">
    <property type="protein sequence ID" value="KAJ7029599.1"/>
    <property type="molecule type" value="Genomic_DNA"/>
</dbReference>
<evidence type="ECO:0000313" key="1">
    <source>
        <dbReference type="EMBL" id="KAJ7029599.1"/>
    </source>
</evidence>
<dbReference type="Proteomes" id="UP001218188">
    <property type="component" value="Unassembled WGS sequence"/>
</dbReference>
<sequence length="199" mass="22277">MSRFRAWRMRMIGNSADAEAWRIDHGLEMGHDGLRVAVHTVRTVSREGRQANMGRVRTRSRANLAIGPLKPQNIFWRMASGVAEAPHRFMYVGISTVDDDGEAGDHSAKGGRKGTQVIRTCGLIVSCPILQFLSTREMRQQSKAGSPSRIVRRSLQSCCVEMPVWWERSLAAQRGRGVTVKYYYQSNPGIWCQISGLNG</sequence>
<reference evidence="1" key="1">
    <citation type="submission" date="2023-03" db="EMBL/GenBank/DDBJ databases">
        <title>Massive genome expansion in bonnet fungi (Mycena s.s.) driven by repeated elements and novel gene families across ecological guilds.</title>
        <authorList>
            <consortium name="Lawrence Berkeley National Laboratory"/>
            <person name="Harder C.B."/>
            <person name="Miyauchi S."/>
            <person name="Viragh M."/>
            <person name="Kuo A."/>
            <person name="Thoen E."/>
            <person name="Andreopoulos B."/>
            <person name="Lu D."/>
            <person name="Skrede I."/>
            <person name="Drula E."/>
            <person name="Henrissat B."/>
            <person name="Morin E."/>
            <person name="Kohler A."/>
            <person name="Barry K."/>
            <person name="LaButti K."/>
            <person name="Morin E."/>
            <person name="Salamov A."/>
            <person name="Lipzen A."/>
            <person name="Mereny Z."/>
            <person name="Hegedus B."/>
            <person name="Baldrian P."/>
            <person name="Stursova M."/>
            <person name="Weitz H."/>
            <person name="Taylor A."/>
            <person name="Grigoriev I.V."/>
            <person name="Nagy L.G."/>
            <person name="Martin F."/>
            <person name="Kauserud H."/>
        </authorList>
    </citation>
    <scope>NUCLEOTIDE SEQUENCE</scope>
    <source>
        <strain evidence="1">CBHHK200</strain>
    </source>
</reference>
<proteinExistence type="predicted"/>
<gene>
    <name evidence="1" type="ORF">C8F04DRAFT_1187622</name>
</gene>
<name>A0AAD6SKG0_9AGAR</name>
<keyword evidence="2" id="KW-1185">Reference proteome</keyword>
<organism evidence="1 2">
    <name type="scientific">Mycena alexandri</name>
    <dbReference type="NCBI Taxonomy" id="1745969"/>
    <lineage>
        <taxon>Eukaryota</taxon>
        <taxon>Fungi</taxon>
        <taxon>Dikarya</taxon>
        <taxon>Basidiomycota</taxon>
        <taxon>Agaricomycotina</taxon>
        <taxon>Agaricomycetes</taxon>
        <taxon>Agaricomycetidae</taxon>
        <taxon>Agaricales</taxon>
        <taxon>Marasmiineae</taxon>
        <taxon>Mycenaceae</taxon>
        <taxon>Mycena</taxon>
    </lineage>
</organism>
<comment type="caution">
    <text evidence="1">The sequence shown here is derived from an EMBL/GenBank/DDBJ whole genome shotgun (WGS) entry which is preliminary data.</text>
</comment>
<evidence type="ECO:0000313" key="2">
    <source>
        <dbReference type="Proteomes" id="UP001218188"/>
    </source>
</evidence>